<evidence type="ECO:0000259" key="1">
    <source>
        <dbReference type="Pfam" id="PF13302"/>
    </source>
</evidence>
<dbReference type="InterPro" id="IPR000182">
    <property type="entry name" value="GNAT_dom"/>
</dbReference>
<proteinExistence type="predicted"/>
<reference evidence="3" key="1">
    <citation type="submission" date="2019-08" db="EMBL/GenBank/DDBJ databases">
        <title>Limnoglobus roseus gen. nov., sp. nov., a novel freshwater planctomycete with a giant genome from the family Gemmataceae.</title>
        <authorList>
            <person name="Kulichevskaya I.S."/>
            <person name="Naumoff D.G."/>
            <person name="Miroshnikov K."/>
            <person name="Ivanova A."/>
            <person name="Philippov D.A."/>
            <person name="Hakobyan A."/>
            <person name="Rijpstra I.C."/>
            <person name="Sinninghe Damste J.S."/>
            <person name="Liesack W."/>
            <person name="Dedysh S.N."/>
        </authorList>
    </citation>
    <scope>NUCLEOTIDE SEQUENCE [LARGE SCALE GENOMIC DNA]</scope>
    <source>
        <strain evidence="3">PX52</strain>
    </source>
</reference>
<dbReference type="Proteomes" id="UP000324974">
    <property type="component" value="Chromosome"/>
</dbReference>
<name>A0A5C1AEG7_9BACT</name>
<keyword evidence="2" id="KW-0808">Transferase</keyword>
<feature type="domain" description="N-acetyltransferase" evidence="1">
    <location>
        <begin position="12"/>
        <end position="148"/>
    </location>
</feature>
<dbReference type="SUPFAM" id="SSF55729">
    <property type="entry name" value="Acyl-CoA N-acyltransferases (Nat)"/>
    <property type="match status" value="1"/>
</dbReference>
<dbReference type="PANTHER" id="PTHR43610">
    <property type="entry name" value="BLL6696 PROTEIN"/>
    <property type="match status" value="1"/>
</dbReference>
<dbReference type="InterPro" id="IPR016181">
    <property type="entry name" value="Acyl_CoA_acyltransferase"/>
</dbReference>
<protein>
    <submittedName>
        <fullName evidence="2">N-acetyltransferase</fullName>
    </submittedName>
</protein>
<dbReference type="GO" id="GO:0016747">
    <property type="term" value="F:acyltransferase activity, transferring groups other than amino-acyl groups"/>
    <property type="evidence" value="ECO:0007669"/>
    <property type="project" value="InterPro"/>
</dbReference>
<sequence length="204" mass="22460">MEVVPLTGRWARLVPLDEAHREPLRRAAGDDRIWEHTLTRASGPGFDPWFDDALAERAAGRRVPFAVCRAADGRWVGSTSYLDLAPRHRRVEIGSTWYHPDVWATAVNPESKLLLLAHAFEAFGVNRVALVTDVLNARSQAAIAKLGAVREGVLRSHMISQGGRVRDSVMFSIVAAEWPSVRAVLRSRLEQGTGSVPTPNPTPD</sequence>
<dbReference type="Gene3D" id="3.40.630.30">
    <property type="match status" value="1"/>
</dbReference>
<keyword evidence="3" id="KW-1185">Reference proteome</keyword>
<dbReference type="EMBL" id="CP042425">
    <property type="protein sequence ID" value="QEL15474.1"/>
    <property type="molecule type" value="Genomic_DNA"/>
</dbReference>
<dbReference type="Pfam" id="PF13302">
    <property type="entry name" value="Acetyltransf_3"/>
    <property type="match status" value="1"/>
</dbReference>
<dbReference type="PANTHER" id="PTHR43610:SF1">
    <property type="entry name" value="N-ACETYLTRANSFERASE DOMAIN-CONTAINING PROTEIN"/>
    <property type="match status" value="1"/>
</dbReference>
<accession>A0A5C1AEG7</accession>
<organism evidence="2 3">
    <name type="scientific">Limnoglobus roseus</name>
    <dbReference type="NCBI Taxonomy" id="2598579"/>
    <lineage>
        <taxon>Bacteria</taxon>
        <taxon>Pseudomonadati</taxon>
        <taxon>Planctomycetota</taxon>
        <taxon>Planctomycetia</taxon>
        <taxon>Gemmatales</taxon>
        <taxon>Gemmataceae</taxon>
        <taxon>Limnoglobus</taxon>
    </lineage>
</organism>
<dbReference type="KEGG" id="lrs:PX52LOC_02395"/>
<evidence type="ECO:0000313" key="3">
    <source>
        <dbReference type="Proteomes" id="UP000324974"/>
    </source>
</evidence>
<dbReference type="AlphaFoldDB" id="A0A5C1AEG7"/>
<dbReference type="OrthoDB" id="9795199at2"/>
<dbReference type="RefSeq" id="WP_149110290.1">
    <property type="nucleotide sequence ID" value="NZ_CP042425.1"/>
</dbReference>
<evidence type="ECO:0000313" key="2">
    <source>
        <dbReference type="EMBL" id="QEL15474.1"/>
    </source>
</evidence>
<gene>
    <name evidence="2" type="ORF">PX52LOC_02395</name>
</gene>